<reference evidence="2 3" key="1">
    <citation type="submission" date="2023-07" db="EMBL/GenBank/DDBJ databases">
        <title>Sequencing the genomes of 1000 actinobacteria strains.</title>
        <authorList>
            <person name="Klenk H.-P."/>
        </authorList>
    </citation>
    <scope>NUCLEOTIDE SEQUENCE [LARGE SCALE GENOMIC DNA]</scope>
    <source>
        <strain evidence="2 3">DSM 44711</strain>
    </source>
</reference>
<dbReference type="RefSeq" id="WP_310409506.1">
    <property type="nucleotide sequence ID" value="NZ_JAVDYC010000001.1"/>
</dbReference>
<proteinExistence type="predicted"/>
<dbReference type="EMBL" id="JAVDYC010000001">
    <property type="protein sequence ID" value="MDR7320840.1"/>
    <property type="molecule type" value="Genomic_DNA"/>
</dbReference>
<feature type="domain" description="Helix-turn-helix" evidence="1">
    <location>
        <begin position="5"/>
        <end position="46"/>
    </location>
</feature>
<dbReference type="GO" id="GO:0003677">
    <property type="term" value="F:DNA binding"/>
    <property type="evidence" value="ECO:0007669"/>
    <property type="project" value="UniProtKB-KW"/>
</dbReference>
<gene>
    <name evidence="2" type="ORF">J2S44_001090</name>
</gene>
<evidence type="ECO:0000259" key="1">
    <source>
        <dbReference type="Pfam" id="PF12728"/>
    </source>
</evidence>
<sequence>MTTDVETAGAILGIGRSKAYQLAKADEFPVRLLRIGRRYVVPIPSILELLGVE</sequence>
<keyword evidence="2" id="KW-0238">DNA-binding</keyword>
<protein>
    <submittedName>
        <fullName evidence="2">DNA-binding transcriptional regulator AlpA</fullName>
    </submittedName>
</protein>
<evidence type="ECO:0000313" key="3">
    <source>
        <dbReference type="Proteomes" id="UP001183629"/>
    </source>
</evidence>
<comment type="caution">
    <text evidence="2">The sequence shown here is derived from an EMBL/GenBank/DDBJ whole genome shotgun (WGS) entry which is preliminary data.</text>
</comment>
<dbReference type="Pfam" id="PF12728">
    <property type="entry name" value="HTH_17"/>
    <property type="match status" value="1"/>
</dbReference>
<dbReference type="AlphaFoldDB" id="A0AAE3ZLK4"/>
<organism evidence="2 3">
    <name type="scientific">Catenuloplanes niger</name>
    <dbReference type="NCBI Taxonomy" id="587534"/>
    <lineage>
        <taxon>Bacteria</taxon>
        <taxon>Bacillati</taxon>
        <taxon>Actinomycetota</taxon>
        <taxon>Actinomycetes</taxon>
        <taxon>Micromonosporales</taxon>
        <taxon>Micromonosporaceae</taxon>
        <taxon>Catenuloplanes</taxon>
    </lineage>
</organism>
<accession>A0AAE3ZLK4</accession>
<name>A0AAE3ZLK4_9ACTN</name>
<evidence type="ECO:0000313" key="2">
    <source>
        <dbReference type="EMBL" id="MDR7320840.1"/>
    </source>
</evidence>
<dbReference type="Proteomes" id="UP001183629">
    <property type="component" value="Unassembled WGS sequence"/>
</dbReference>
<keyword evidence="3" id="KW-1185">Reference proteome</keyword>
<dbReference type="InterPro" id="IPR041657">
    <property type="entry name" value="HTH_17"/>
</dbReference>